<dbReference type="Proteomes" id="UP000240819">
    <property type="component" value="Segment"/>
</dbReference>
<evidence type="ECO:0000313" key="2">
    <source>
        <dbReference type="Proteomes" id="UP000240819"/>
    </source>
</evidence>
<accession>A0A2H5BGN5</accession>
<evidence type="ECO:0000313" key="1">
    <source>
        <dbReference type="EMBL" id="AUG85161.1"/>
    </source>
</evidence>
<sequence>MYLMSVTAYFATTFFKYGFLATTTETFPTKEQCEAAKSQVVYQIRQSTKGDIDKLNASCTYIGDEK</sequence>
<reference evidence="1 2" key="1">
    <citation type="submission" date="2017-12" db="EMBL/GenBank/DDBJ databases">
        <authorList>
            <person name="Lestochi C.V."/>
            <person name="Miller K.C."/>
            <person name="Miller J.S."/>
            <person name="Stanton M.L."/>
            <person name="Broussard G.W."/>
        </authorList>
    </citation>
    <scope>NUCLEOTIDE SEQUENCE [LARGE SCALE GENOMIC DNA]</scope>
</reference>
<organism evidence="1 2">
    <name type="scientific">Vibrio phage Ceto</name>
    <dbReference type="NCBI Taxonomy" id="2570300"/>
    <lineage>
        <taxon>Viruses</taxon>
        <taxon>Duplodnaviria</taxon>
        <taxon>Heunggongvirae</taxon>
        <taxon>Uroviricota</taxon>
        <taxon>Caudoviricetes</taxon>
        <taxon>Demerecviridae</taxon>
        <taxon>Ermolyevavirinae</taxon>
        <taxon>Cetovirus</taxon>
        <taxon>Cetovirus ceto</taxon>
    </lineage>
</organism>
<protein>
    <submittedName>
        <fullName evidence="1">Uncharacterized protein</fullName>
    </submittedName>
</protein>
<name>A0A2H5BGN5_9CAUD</name>
<gene>
    <name evidence="1" type="ORF">CETO_179</name>
</gene>
<proteinExistence type="predicted"/>
<dbReference type="EMBL" id="MG649966">
    <property type="protein sequence ID" value="AUG85161.1"/>
    <property type="molecule type" value="Genomic_DNA"/>
</dbReference>
<keyword evidence="2" id="KW-1185">Reference proteome</keyword>